<organism evidence="7 8">
    <name type="scientific">Actinomadura parmotrematis</name>
    <dbReference type="NCBI Taxonomy" id="2864039"/>
    <lineage>
        <taxon>Bacteria</taxon>
        <taxon>Bacillati</taxon>
        <taxon>Actinomycetota</taxon>
        <taxon>Actinomycetes</taxon>
        <taxon>Streptosporangiales</taxon>
        <taxon>Thermomonosporaceae</taxon>
        <taxon>Actinomadura</taxon>
    </lineage>
</organism>
<comment type="subcellular location">
    <subcellularLocation>
        <location evidence="1">Membrane</location>
        <topology evidence="1">Multi-pass membrane protein</topology>
    </subcellularLocation>
</comment>
<feature type="transmembrane region" description="Helical" evidence="6">
    <location>
        <begin position="147"/>
        <end position="170"/>
    </location>
</feature>
<dbReference type="RefSeq" id="WP_220166945.1">
    <property type="nucleotide sequence ID" value="NZ_JAIBOA010000008.1"/>
</dbReference>
<evidence type="ECO:0000256" key="1">
    <source>
        <dbReference type="ARBA" id="ARBA00004141"/>
    </source>
</evidence>
<comment type="caution">
    <text evidence="7">The sequence shown here is derived from an EMBL/GenBank/DDBJ whole genome shotgun (WGS) entry which is preliminary data.</text>
</comment>
<keyword evidence="3 6" id="KW-1133">Transmembrane helix</keyword>
<dbReference type="EMBL" id="JAIBOA010000008">
    <property type="protein sequence ID" value="MBW8483733.1"/>
    <property type="molecule type" value="Genomic_DNA"/>
</dbReference>
<dbReference type="InterPro" id="IPR019109">
    <property type="entry name" value="MamF_MmsF"/>
</dbReference>
<evidence type="ECO:0000256" key="3">
    <source>
        <dbReference type="ARBA" id="ARBA00022989"/>
    </source>
</evidence>
<evidence type="ECO:0000313" key="8">
    <source>
        <dbReference type="Proteomes" id="UP000774570"/>
    </source>
</evidence>
<keyword evidence="4 6" id="KW-0472">Membrane</keyword>
<keyword evidence="8" id="KW-1185">Reference proteome</keyword>
<accession>A0ABS7FTJ8</accession>
<evidence type="ECO:0000256" key="2">
    <source>
        <dbReference type="ARBA" id="ARBA00022692"/>
    </source>
</evidence>
<gene>
    <name evidence="7" type="ORF">K1Y72_15200</name>
</gene>
<feature type="transmembrane region" description="Helical" evidence="6">
    <location>
        <begin position="121"/>
        <end position="141"/>
    </location>
</feature>
<evidence type="ECO:0000256" key="4">
    <source>
        <dbReference type="ARBA" id="ARBA00023136"/>
    </source>
</evidence>
<proteinExistence type="predicted"/>
<reference evidence="7 8" key="1">
    <citation type="submission" date="2021-07" db="EMBL/GenBank/DDBJ databases">
        <title>Actinomadura sp. PM05-2 isolated from lichen.</title>
        <authorList>
            <person name="Somphong A."/>
            <person name="Phongsopitanun W."/>
            <person name="Tanasupawat S."/>
            <person name="Peongsungnone V."/>
        </authorList>
    </citation>
    <scope>NUCLEOTIDE SEQUENCE [LARGE SCALE GENOMIC DNA]</scope>
    <source>
        <strain evidence="7 8">PM05-2</strain>
    </source>
</reference>
<name>A0ABS7FTJ8_9ACTN</name>
<dbReference type="Proteomes" id="UP000774570">
    <property type="component" value="Unassembled WGS sequence"/>
</dbReference>
<evidence type="ECO:0000256" key="5">
    <source>
        <dbReference type="SAM" id="MobiDB-lite"/>
    </source>
</evidence>
<feature type="compositionally biased region" description="Low complexity" evidence="5">
    <location>
        <begin position="56"/>
        <end position="69"/>
    </location>
</feature>
<keyword evidence="2 6" id="KW-0812">Transmembrane</keyword>
<feature type="compositionally biased region" description="Pro residues" evidence="5">
    <location>
        <begin position="1"/>
        <end position="55"/>
    </location>
</feature>
<dbReference type="Pfam" id="PF09685">
    <property type="entry name" value="MamF_MmsF"/>
    <property type="match status" value="1"/>
</dbReference>
<feature type="region of interest" description="Disordered" evidence="5">
    <location>
        <begin position="1"/>
        <end position="71"/>
    </location>
</feature>
<evidence type="ECO:0000256" key="6">
    <source>
        <dbReference type="SAM" id="Phobius"/>
    </source>
</evidence>
<feature type="transmembrane region" description="Helical" evidence="6">
    <location>
        <begin position="81"/>
        <end position="101"/>
    </location>
</feature>
<evidence type="ECO:0000313" key="7">
    <source>
        <dbReference type="EMBL" id="MBW8483733.1"/>
    </source>
</evidence>
<sequence>MTDWAPPPQGGPDPLPQDPSPEDGPPREQPPPYGAPYGQPPGYGPPGGHGPPPGYGRPLGEPGPEGQRPAMQGTDEITWSLAAYLGTLLVGFVAPLAVYFAKRNESPFVRFHAAQSLNHQITALIVMVVPLIAIVPPAILADQPAVLALWLIPVLFESVASYVVLIMGAIKAGKAVYYRFPKWLVFPIVR</sequence>
<protein>
    <submittedName>
        <fullName evidence="7">DUF4870 domain-containing protein</fullName>
    </submittedName>
</protein>